<dbReference type="EMBL" id="SWJQ01000109">
    <property type="protein sequence ID" value="TRZ21844.1"/>
    <property type="molecule type" value="Genomic_DNA"/>
</dbReference>
<sequence length="114" mass="13037">MNDELKYRVKQLGCNSLTETFESQAACLRLKRKGRNIQALRNAELAQDSALVLLKFYWWSVVIQDRGIKCSLSKFSDDTKLSSGVAIPERQDFIQRNLDKVKNWPLGNTCGLRS</sequence>
<evidence type="ECO:0008006" key="3">
    <source>
        <dbReference type="Google" id="ProtNLM"/>
    </source>
</evidence>
<accession>A0A8K1LPS7</accession>
<gene>
    <name evidence="1" type="ORF">HGM15179_005248</name>
</gene>
<reference evidence="1" key="1">
    <citation type="submission" date="2019-04" db="EMBL/GenBank/DDBJ databases">
        <title>Genome assembly of Zosterops borbonicus 15179.</title>
        <authorList>
            <person name="Leroy T."/>
            <person name="Anselmetti Y."/>
            <person name="Tilak M.-K."/>
            <person name="Nabholz B."/>
        </authorList>
    </citation>
    <scope>NUCLEOTIDE SEQUENCE</scope>
    <source>
        <strain evidence="1">HGM_15179</strain>
        <tissue evidence="1">Muscle</tissue>
    </source>
</reference>
<keyword evidence="2" id="KW-1185">Reference proteome</keyword>
<organism evidence="1 2">
    <name type="scientific">Zosterops borbonicus</name>
    <dbReference type="NCBI Taxonomy" id="364589"/>
    <lineage>
        <taxon>Eukaryota</taxon>
        <taxon>Metazoa</taxon>
        <taxon>Chordata</taxon>
        <taxon>Craniata</taxon>
        <taxon>Vertebrata</taxon>
        <taxon>Euteleostomi</taxon>
        <taxon>Archelosauria</taxon>
        <taxon>Archosauria</taxon>
        <taxon>Dinosauria</taxon>
        <taxon>Saurischia</taxon>
        <taxon>Theropoda</taxon>
        <taxon>Coelurosauria</taxon>
        <taxon>Aves</taxon>
        <taxon>Neognathae</taxon>
        <taxon>Neoaves</taxon>
        <taxon>Telluraves</taxon>
        <taxon>Australaves</taxon>
        <taxon>Passeriformes</taxon>
        <taxon>Sylvioidea</taxon>
        <taxon>Zosteropidae</taxon>
        <taxon>Zosterops</taxon>
    </lineage>
</organism>
<dbReference type="AlphaFoldDB" id="A0A8K1LPS7"/>
<evidence type="ECO:0000313" key="2">
    <source>
        <dbReference type="Proteomes" id="UP000796761"/>
    </source>
</evidence>
<proteinExistence type="predicted"/>
<evidence type="ECO:0000313" key="1">
    <source>
        <dbReference type="EMBL" id="TRZ21844.1"/>
    </source>
</evidence>
<dbReference type="Proteomes" id="UP000796761">
    <property type="component" value="Unassembled WGS sequence"/>
</dbReference>
<comment type="caution">
    <text evidence="1">The sequence shown here is derived from an EMBL/GenBank/DDBJ whole genome shotgun (WGS) entry which is preliminary data.</text>
</comment>
<name>A0A8K1LPS7_9PASS</name>
<protein>
    <recommendedName>
        <fullName evidence="3">Rna-directed dna polymerase from mobile element jockey-like</fullName>
    </recommendedName>
</protein>